<keyword evidence="2" id="KW-1185">Reference proteome</keyword>
<dbReference type="RefSeq" id="WP_094016471.1">
    <property type="nucleotide sequence ID" value="NZ_NMQW01000027.1"/>
</dbReference>
<protein>
    <submittedName>
        <fullName evidence="1">Uncharacterized protein</fullName>
    </submittedName>
</protein>
<organism evidence="1 2">
    <name type="scientific">Paenibacillus rigui</name>
    <dbReference type="NCBI Taxonomy" id="554312"/>
    <lineage>
        <taxon>Bacteria</taxon>
        <taxon>Bacillati</taxon>
        <taxon>Bacillota</taxon>
        <taxon>Bacilli</taxon>
        <taxon>Bacillales</taxon>
        <taxon>Paenibacillaceae</taxon>
        <taxon>Paenibacillus</taxon>
    </lineage>
</organism>
<dbReference type="Proteomes" id="UP000215509">
    <property type="component" value="Unassembled WGS sequence"/>
</dbReference>
<evidence type="ECO:0000313" key="1">
    <source>
        <dbReference type="EMBL" id="OXM84615.1"/>
    </source>
</evidence>
<sequence>MANPKTTNLGLNKIDRTSPTTTYMNLQTNLDDNWDNIDNQLGAQIAVSPAAMPVSLKSGLQVINSSRVAPYNVTSIKGRTLVNLLGRDGGFEVANNNWTAFQGTITYQIGNTAPDTGQGRVSLAITSGSYVSAYKTNIPFKAGKYYVLISAARNFTATSVRPVIGATGAAQIVNSSVFTPQLSTFTTQWSRINVGTTDITGGTVELQVAGAVGQTGVFDSVRLYEITQAEYDALASMTPEQVAAKYPYVDDVKPITNPYVIKYGENLLPTMYECSLTGGNAAINVQAPYILQMVSPDGNASFFDTPKLPLILGQQYTLSATISANAHMQVVDSQGVVASITATIPSVTFIIREFGGTYIRYSEGAAGTHTYTNPMLSLGAIALPFKQREDDYLILPAQLHANTDGSVYDEITYRDGQYFKNSRFKSIDLDGSLAWTYSPVSYTGYKRVELVNNLAAVPPFQQVVKYDGKILTYNNSANTADTFLVASGTTYIVIPNTDSGWGDSYTPSAAEIQAYFYGWKMTTQGVNSTAPYDRTDNQFKQWYPIGNTDGSGYVITLPTVKSSTNYKPYKLVYQLAVATTEVIPAEGGITLHDGGNQLEVGAGMVVRERIRAATDDGGLSYYINTNGNNGTQHTEFAYRLDKLFRIYRGLDADYTWMSSALNAPNAYGKYWYTNRGYDKLSGYAVTYTPLDSHLLTGSLQAINGEYSTNLKTAVDKLARNQADVLTRVSVLETQKTGKVQPQIIKPTLLNGWSLFRGGYYKGTDGRVYVDMGITGGVFVEGTQIMQFPQGYAPLDDIHFEALASTAGIVAANTIVEGKGYITLGKMIIYKGANGYMHLAFSFRAE</sequence>
<comment type="caution">
    <text evidence="1">The sequence shown here is derived from an EMBL/GenBank/DDBJ whole genome shotgun (WGS) entry which is preliminary data.</text>
</comment>
<dbReference type="EMBL" id="NMQW01000027">
    <property type="protein sequence ID" value="OXM84615.1"/>
    <property type="molecule type" value="Genomic_DNA"/>
</dbReference>
<gene>
    <name evidence="1" type="ORF">CF651_19100</name>
</gene>
<name>A0A229UMU9_9BACL</name>
<dbReference type="OrthoDB" id="2667186at2"/>
<evidence type="ECO:0000313" key="2">
    <source>
        <dbReference type="Proteomes" id="UP000215509"/>
    </source>
</evidence>
<dbReference type="Gene3D" id="2.60.120.260">
    <property type="entry name" value="Galactose-binding domain-like"/>
    <property type="match status" value="1"/>
</dbReference>
<reference evidence="1 2" key="1">
    <citation type="submission" date="2017-07" db="EMBL/GenBank/DDBJ databases">
        <title>Genome sequencing and assembly of Paenibacillus rigui.</title>
        <authorList>
            <person name="Mayilraj S."/>
        </authorList>
    </citation>
    <scope>NUCLEOTIDE SEQUENCE [LARGE SCALE GENOMIC DNA]</scope>
    <source>
        <strain evidence="1 2">JCM 16352</strain>
    </source>
</reference>
<dbReference type="AlphaFoldDB" id="A0A229UMU9"/>
<accession>A0A229UMU9</accession>
<proteinExistence type="predicted"/>